<evidence type="ECO:0000256" key="6">
    <source>
        <dbReference type="PIRSR" id="PIRSR640255-1"/>
    </source>
</evidence>
<dbReference type="Proteomes" id="UP000323300">
    <property type="component" value="Unassembled WGS sequence"/>
</dbReference>
<protein>
    <recommendedName>
        <fullName evidence="8">Serine protease</fullName>
        <ecNumber evidence="8">3.4.21.-</ecNumber>
    </recommendedName>
</protein>
<keyword evidence="11" id="KW-0255">Endonuclease</keyword>
<evidence type="ECO:0000256" key="8">
    <source>
        <dbReference type="RuleBase" id="RU004296"/>
    </source>
</evidence>
<evidence type="ECO:0000256" key="4">
    <source>
        <dbReference type="ARBA" id="ARBA00022801"/>
    </source>
</evidence>
<evidence type="ECO:0000256" key="1">
    <source>
        <dbReference type="ARBA" id="ARBA00008764"/>
    </source>
</evidence>
<keyword evidence="5 8" id="KW-0720">Serine protease</keyword>
<dbReference type="SUPFAM" id="SSF50494">
    <property type="entry name" value="Trypsin-like serine proteases"/>
    <property type="match status" value="1"/>
</dbReference>
<reference evidence="11 12" key="1">
    <citation type="submission" date="2016-10" db="EMBL/GenBank/DDBJ databases">
        <authorList>
            <person name="Varghese N."/>
            <person name="Submissions S."/>
        </authorList>
    </citation>
    <scope>NUCLEOTIDE SEQUENCE [LARGE SCALE GENOMIC DNA]</scope>
    <source>
        <strain evidence="11 12">DSM 21822</strain>
    </source>
</reference>
<evidence type="ECO:0000256" key="3">
    <source>
        <dbReference type="ARBA" id="ARBA00022729"/>
    </source>
</evidence>
<dbReference type="OrthoDB" id="9811262at2"/>
<feature type="active site" description="Proton acceptor" evidence="6">
    <location>
        <position position="579"/>
    </location>
</feature>
<dbReference type="InterPro" id="IPR040255">
    <property type="entry name" value="Non-specific_endonuclease"/>
</dbReference>
<dbReference type="Pfam" id="PF01223">
    <property type="entry name" value="Endonuclease_NS"/>
    <property type="match status" value="1"/>
</dbReference>
<evidence type="ECO:0000313" key="11">
    <source>
        <dbReference type="EMBL" id="SFK43997.1"/>
    </source>
</evidence>
<dbReference type="RefSeq" id="WP_149760515.1">
    <property type="nucleotide sequence ID" value="NZ_BSPE01000031.1"/>
</dbReference>
<evidence type="ECO:0000259" key="10">
    <source>
        <dbReference type="SMART" id="SM00892"/>
    </source>
</evidence>
<organism evidence="11 12">
    <name type="scientific">Neomesorhizobium albiziae</name>
    <dbReference type="NCBI Taxonomy" id="335020"/>
    <lineage>
        <taxon>Bacteria</taxon>
        <taxon>Pseudomonadati</taxon>
        <taxon>Pseudomonadota</taxon>
        <taxon>Alphaproteobacteria</taxon>
        <taxon>Hyphomicrobiales</taxon>
        <taxon>Phyllobacteriaceae</taxon>
        <taxon>Neomesorhizobium</taxon>
    </lineage>
</organism>
<evidence type="ECO:0000256" key="7">
    <source>
        <dbReference type="PIRSR" id="PIRSR640255-2"/>
    </source>
</evidence>
<dbReference type="InterPro" id="IPR043504">
    <property type="entry name" value="Peptidase_S1_PA_chymotrypsin"/>
</dbReference>
<dbReference type="InterPro" id="IPR020821">
    <property type="entry name" value="ENPP1-3/EXOG-like_nuc-like"/>
</dbReference>
<proteinExistence type="inferred from homology"/>
<keyword evidence="12" id="KW-1185">Reference proteome</keyword>
<dbReference type="InterPro" id="IPR001604">
    <property type="entry name" value="Endo_G_ENPP1-like_dom"/>
</dbReference>
<dbReference type="GO" id="GO:0003676">
    <property type="term" value="F:nucleic acid binding"/>
    <property type="evidence" value="ECO:0007669"/>
    <property type="project" value="InterPro"/>
</dbReference>
<keyword evidence="11" id="KW-0540">Nuclease</keyword>
<dbReference type="InterPro" id="IPR044925">
    <property type="entry name" value="His-Me_finger_sf"/>
</dbReference>
<dbReference type="PRINTS" id="PR00839">
    <property type="entry name" value="V8PROTEASE"/>
</dbReference>
<evidence type="ECO:0000313" key="12">
    <source>
        <dbReference type="Proteomes" id="UP000323300"/>
    </source>
</evidence>
<dbReference type="SUPFAM" id="SSF54060">
    <property type="entry name" value="His-Me finger endonucleases"/>
    <property type="match status" value="1"/>
</dbReference>
<feature type="binding site" evidence="7">
    <location>
        <position position="615"/>
    </location>
    <ligand>
        <name>Mg(2+)</name>
        <dbReference type="ChEBI" id="CHEBI:18420"/>
        <note>catalytic</note>
    </ligand>
</feature>
<dbReference type="EMBL" id="FOSL01000006">
    <property type="protein sequence ID" value="SFK43997.1"/>
    <property type="molecule type" value="Genomic_DNA"/>
</dbReference>
<keyword evidence="4 8" id="KW-0378">Hydrolase</keyword>
<keyword evidence="7" id="KW-0479">Metal-binding</keyword>
<dbReference type="InterPro" id="IPR044929">
    <property type="entry name" value="DNA/RNA_non-sp_Endonuclease_sf"/>
</dbReference>
<dbReference type="GO" id="GO:0046872">
    <property type="term" value="F:metal ion binding"/>
    <property type="evidence" value="ECO:0007669"/>
    <property type="project" value="UniProtKB-KW"/>
</dbReference>
<dbReference type="PANTHER" id="PTHR13966:SF5">
    <property type="entry name" value="ENDONUCLEASE G, MITOCHONDRIAL"/>
    <property type="match status" value="1"/>
</dbReference>
<dbReference type="GO" id="GO:0006508">
    <property type="term" value="P:proteolysis"/>
    <property type="evidence" value="ECO:0007669"/>
    <property type="project" value="UniProtKB-KW"/>
</dbReference>
<feature type="domain" description="DNA/RNA non-specific endonuclease/pyrophosphatase/phosphodiesterase" evidence="10">
    <location>
        <begin position="475"/>
        <end position="747"/>
    </location>
</feature>
<evidence type="ECO:0000259" key="9">
    <source>
        <dbReference type="SMART" id="SM00477"/>
    </source>
</evidence>
<sequence>MVDIRTYAEVENVVRQRLAKTRPEIETSLGHIARGNPLASEPSPIRRVNRLQAKADLSRDEAQIIAAAIDMASAKDSKAEAAKAAGPEAILGSTLDFVGIAFLERGRRAADAVGRVAFRKERPQGSGFLVGPRLFLTNHHVISTPADAARFQVQFDYEYDRFNRPRASTDFVFDPDFCFVSDGIEGLDYTLIGLGERRAGARQLDEFGFISLSDAGDKHMLGEIANVIQHPDGRFKEVVLRENHLVARDETLQVLHYVADTEQGSSGSPVFNNEWEPIALHHWAGPWREVMGKDGQPLSREINEGIRISAIVRDLRDRVAGLKGSTRTMVVKALALWEETARSMGEAAAPVTPAAGGNAAPNARIAEEPATPGARTNADGSVTWTFPIEISVRAPLASLPAIIESEPLATIAPKGGGVGRAEAAKWQKEDFSDRGGYEPGFIPGFVLPLPNHDAAPGRAARNLLANAGNDQFELRYHHFSIVMNADRRLAYFTACNIDGSRTKAINREDKTVIDDPTLKDLGVESIGAEGAEASDDFSPDRRIDLNEQIYRPFYEKQKVPGFPDAQSKERIARMFQKGHIIMRGDPAWGTSDEALAAEHDTFFYTNAAPQVGFFNQGSALNRPGSKGKLRWRAVETYVLRNAVTMRGRITVFAGPVFREDDPPYRFDSRIPLKFWKIAAWSDGSNLRSIGLVADQKPVLEVMPEGFDSQAEAFDDPLELARVSEFLSTVAEIEQLTGLDFGTALREADIRAGSEAVGVAAQTLKPEALSVALKLPKTADGRRASKRRKKSPG</sequence>
<evidence type="ECO:0000256" key="5">
    <source>
        <dbReference type="ARBA" id="ARBA00022825"/>
    </source>
</evidence>
<feature type="domain" description="ENPP1-3/EXOG-like endonuclease/phosphodiesterase" evidence="9">
    <location>
        <begin position="476"/>
        <end position="747"/>
    </location>
</feature>
<dbReference type="InterPro" id="IPR008256">
    <property type="entry name" value="Peptidase_S1B"/>
</dbReference>
<dbReference type="SMART" id="SM00477">
    <property type="entry name" value="NUC"/>
    <property type="match status" value="1"/>
</dbReference>
<dbReference type="PANTHER" id="PTHR13966">
    <property type="entry name" value="ENDONUCLEASE RELATED"/>
    <property type="match status" value="1"/>
</dbReference>
<keyword evidence="3" id="KW-0732">Signal</keyword>
<gene>
    <name evidence="11" type="ORF">SAMN04488498_106159</name>
</gene>
<keyword evidence="2 8" id="KW-0645">Protease</keyword>
<evidence type="ECO:0000256" key="2">
    <source>
        <dbReference type="ARBA" id="ARBA00022670"/>
    </source>
</evidence>
<dbReference type="EC" id="3.4.21.-" evidence="8"/>
<dbReference type="InterPro" id="IPR009003">
    <property type="entry name" value="Peptidase_S1_PA"/>
</dbReference>
<dbReference type="AlphaFoldDB" id="A0A1I3ZIX2"/>
<dbReference type="Pfam" id="PF13365">
    <property type="entry name" value="Trypsin_2"/>
    <property type="match status" value="1"/>
</dbReference>
<dbReference type="Gene3D" id="2.40.10.10">
    <property type="entry name" value="Trypsin-like serine proteases"/>
    <property type="match status" value="2"/>
</dbReference>
<dbReference type="GO" id="GO:0008236">
    <property type="term" value="F:serine-type peptidase activity"/>
    <property type="evidence" value="ECO:0007669"/>
    <property type="project" value="UniProtKB-KW"/>
</dbReference>
<accession>A0A1I3ZIX2</accession>
<dbReference type="Gene3D" id="3.40.570.10">
    <property type="entry name" value="Extracellular Endonuclease, subunit A"/>
    <property type="match status" value="1"/>
</dbReference>
<dbReference type="GO" id="GO:0004519">
    <property type="term" value="F:endonuclease activity"/>
    <property type="evidence" value="ECO:0007669"/>
    <property type="project" value="UniProtKB-KW"/>
</dbReference>
<comment type="similarity">
    <text evidence="1 8">Belongs to the peptidase S1B family.</text>
</comment>
<name>A0A1I3ZIX2_9HYPH</name>
<dbReference type="SMART" id="SM00892">
    <property type="entry name" value="Endonuclease_NS"/>
    <property type="match status" value="1"/>
</dbReference>